<dbReference type="InterPro" id="IPR036034">
    <property type="entry name" value="PDZ_sf"/>
</dbReference>
<dbReference type="PROSITE" id="PS00107">
    <property type="entry name" value="PROTEIN_KINASE_ATP"/>
    <property type="match status" value="1"/>
</dbReference>
<sequence length="172" mass="18978">MSYKVTIEDGVAYALVLHAILHCGKCHNEVVLAPIFERHSTESVQDQLPYSVTLMSVPATTEGRRSFSVSVENAHSNYVTTVQIFWSCDPFHGEVLGKGFFGQAIEVTRKATGKVMVMKELIRCDEETQKTFLTEVKVMCSLPGPPQCAQVHWCAVQGQEVELAEGTLRGAC</sequence>
<dbReference type="Gene3D" id="3.30.200.20">
    <property type="entry name" value="Phosphorylase Kinase, domain 1"/>
    <property type="match status" value="1"/>
</dbReference>
<dbReference type="EMBL" id="JASSZA010000023">
    <property type="protein sequence ID" value="KAK2083130.1"/>
    <property type="molecule type" value="Genomic_DNA"/>
</dbReference>
<evidence type="ECO:0000256" key="8">
    <source>
        <dbReference type="ARBA" id="ARBA00022777"/>
    </source>
</evidence>
<reference evidence="12 13" key="1">
    <citation type="submission" date="2023-05" db="EMBL/GenBank/DDBJ databases">
        <title>B98-5 Cell Line De Novo Hybrid Assembly: An Optical Mapping Approach.</title>
        <authorList>
            <person name="Kananen K."/>
            <person name="Auerbach J.A."/>
            <person name="Kautto E."/>
            <person name="Blachly J.S."/>
        </authorList>
    </citation>
    <scope>NUCLEOTIDE SEQUENCE [LARGE SCALE GENOMIC DNA]</scope>
    <source>
        <strain evidence="12">B95-8</strain>
        <tissue evidence="12">Cell line</tissue>
    </source>
</reference>
<dbReference type="PANTHER" id="PTHR46485">
    <property type="entry name" value="LIM DOMAIN KINASE 1"/>
    <property type="match status" value="1"/>
</dbReference>
<keyword evidence="8" id="KW-0418">Kinase</keyword>
<dbReference type="Proteomes" id="UP001266305">
    <property type="component" value="Unassembled WGS sequence"/>
</dbReference>
<dbReference type="InterPro" id="IPR017441">
    <property type="entry name" value="Protein_kinase_ATP_BS"/>
</dbReference>
<evidence type="ECO:0000256" key="2">
    <source>
        <dbReference type="ARBA" id="ARBA00022490"/>
    </source>
</evidence>
<evidence type="ECO:0000256" key="5">
    <source>
        <dbReference type="ARBA" id="ARBA00022679"/>
    </source>
</evidence>
<name>A0ABQ9TES9_SAGOE</name>
<organism evidence="12 13">
    <name type="scientific">Saguinus oedipus</name>
    <name type="common">Cotton-top tamarin</name>
    <name type="synonym">Oedipomidas oedipus</name>
    <dbReference type="NCBI Taxonomy" id="9490"/>
    <lineage>
        <taxon>Eukaryota</taxon>
        <taxon>Metazoa</taxon>
        <taxon>Chordata</taxon>
        <taxon>Craniata</taxon>
        <taxon>Vertebrata</taxon>
        <taxon>Euteleostomi</taxon>
        <taxon>Mammalia</taxon>
        <taxon>Eutheria</taxon>
        <taxon>Euarchontoglires</taxon>
        <taxon>Primates</taxon>
        <taxon>Haplorrhini</taxon>
        <taxon>Platyrrhini</taxon>
        <taxon>Cebidae</taxon>
        <taxon>Callitrichinae</taxon>
        <taxon>Saguinus</taxon>
    </lineage>
</organism>
<gene>
    <name evidence="12" type="ORF">P7K49_038366</name>
</gene>
<proteinExistence type="predicted"/>
<protein>
    <submittedName>
        <fullName evidence="12">Uncharacterized protein</fullName>
    </submittedName>
</protein>
<keyword evidence="13" id="KW-1185">Reference proteome</keyword>
<evidence type="ECO:0000256" key="6">
    <source>
        <dbReference type="ARBA" id="ARBA00022737"/>
    </source>
</evidence>
<dbReference type="SUPFAM" id="SSF56112">
    <property type="entry name" value="Protein kinase-like (PK-like)"/>
    <property type="match status" value="1"/>
</dbReference>
<keyword evidence="4" id="KW-0597">Phosphoprotein</keyword>
<keyword evidence="5" id="KW-0808">Transferase</keyword>
<dbReference type="InterPro" id="IPR011009">
    <property type="entry name" value="Kinase-like_dom_sf"/>
</dbReference>
<dbReference type="InterPro" id="IPR050940">
    <property type="entry name" value="Actin_reg-Ser/Thr_kinase"/>
</dbReference>
<comment type="subcellular location">
    <subcellularLocation>
        <location evidence="1">Cytoplasm</location>
        <location evidence="1">Cytoskeleton</location>
    </subcellularLocation>
</comment>
<evidence type="ECO:0000256" key="9">
    <source>
        <dbReference type="ARBA" id="ARBA00022840"/>
    </source>
</evidence>
<feature type="binding site" evidence="11">
    <location>
        <position position="119"/>
    </location>
    <ligand>
        <name>ATP</name>
        <dbReference type="ChEBI" id="CHEBI:30616"/>
    </ligand>
</feature>
<dbReference type="Gene3D" id="2.30.42.10">
    <property type="match status" value="1"/>
</dbReference>
<comment type="caution">
    <text evidence="12">The sequence shown here is derived from an EMBL/GenBank/DDBJ whole genome shotgun (WGS) entry which is preliminary data.</text>
</comment>
<accession>A0ABQ9TES9</accession>
<evidence type="ECO:0000313" key="12">
    <source>
        <dbReference type="EMBL" id="KAK2083130.1"/>
    </source>
</evidence>
<evidence type="ECO:0000256" key="4">
    <source>
        <dbReference type="ARBA" id="ARBA00022553"/>
    </source>
</evidence>
<dbReference type="PANTHER" id="PTHR46485:SF1">
    <property type="entry name" value="LIM DOMAIN KINASE 2"/>
    <property type="match status" value="1"/>
</dbReference>
<evidence type="ECO:0000256" key="11">
    <source>
        <dbReference type="PROSITE-ProRule" id="PRU10141"/>
    </source>
</evidence>
<evidence type="ECO:0000256" key="7">
    <source>
        <dbReference type="ARBA" id="ARBA00022741"/>
    </source>
</evidence>
<evidence type="ECO:0000256" key="1">
    <source>
        <dbReference type="ARBA" id="ARBA00004245"/>
    </source>
</evidence>
<keyword evidence="6" id="KW-0677">Repeat</keyword>
<evidence type="ECO:0000313" key="13">
    <source>
        <dbReference type="Proteomes" id="UP001266305"/>
    </source>
</evidence>
<keyword evidence="3" id="KW-0723">Serine/threonine-protein kinase</keyword>
<keyword evidence="9 11" id="KW-0067">ATP-binding</keyword>
<evidence type="ECO:0000256" key="3">
    <source>
        <dbReference type="ARBA" id="ARBA00022527"/>
    </source>
</evidence>
<keyword evidence="10" id="KW-0206">Cytoskeleton</keyword>
<keyword evidence="2" id="KW-0963">Cytoplasm</keyword>
<keyword evidence="7 11" id="KW-0547">Nucleotide-binding</keyword>
<evidence type="ECO:0000256" key="10">
    <source>
        <dbReference type="ARBA" id="ARBA00023212"/>
    </source>
</evidence>